<dbReference type="SUPFAM" id="SSF51004">
    <property type="entry name" value="C-terminal (heme d1) domain of cytochrome cd1-nitrite reductase"/>
    <property type="match status" value="1"/>
</dbReference>
<dbReference type="RefSeq" id="WP_127704596.1">
    <property type="nucleotide sequence ID" value="NZ_SACK01000003.1"/>
</dbReference>
<comment type="caution">
    <text evidence="2">The sequence shown here is derived from an EMBL/GenBank/DDBJ whole genome shotgun (WGS) entry which is preliminary data.</text>
</comment>
<dbReference type="Proteomes" id="UP000282759">
    <property type="component" value="Unassembled WGS sequence"/>
</dbReference>
<dbReference type="EMBL" id="SACK01000003">
    <property type="protein sequence ID" value="RVU00879.1"/>
    <property type="molecule type" value="Genomic_DNA"/>
</dbReference>
<dbReference type="PANTHER" id="PTHR47197:SF3">
    <property type="entry name" value="DIHYDRO-HEME D1 DEHYDROGENASE"/>
    <property type="match status" value="1"/>
</dbReference>
<dbReference type="InterPro" id="IPR031815">
    <property type="entry name" value="DUF5074"/>
</dbReference>
<dbReference type="InterPro" id="IPR011048">
    <property type="entry name" value="Haem_d1_sf"/>
</dbReference>
<dbReference type="InterPro" id="IPR015943">
    <property type="entry name" value="WD40/YVTN_repeat-like_dom_sf"/>
</dbReference>
<dbReference type="InterPro" id="IPR051200">
    <property type="entry name" value="Host-pathogen_enzymatic-act"/>
</dbReference>
<dbReference type="InterPro" id="IPR011964">
    <property type="entry name" value="YVTN_b-propeller_repeat"/>
</dbReference>
<accession>A0A3S2V1Q3</accession>
<dbReference type="AlphaFoldDB" id="A0A3S2V1Q3"/>
<reference evidence="2 3" key="1">
    <citation type="submission" date="2019-01" db="EMBL/GenBank/DDBJ databases">
        <authorList>
            <person name="Chen W.-M."/>
        </authorList>
    </citation>
    <scope>NUCLEOTIDE SEQUENCE [LARGE SCALE GENOMIC DNA]</scope>
    <source>
        <strain evidence="2 3">YBJ-36</strain>
    </source>
</reference>
<organism evidence="2 3">
    <name type="scientific">Mucilaginibacter limnophilus</name>
    <dbReference type="NCBI Taxonomy" id="1932778"/>
    <lineage>
        <taxon>Bacteria</taxon>
        <taxon>Pseudomonadati</taxon>
        <taxon>Bacteroidota</taxon>
        <taxon>Sphingobacteriia</taxon>
        <taxon>Sphingobacteriales</taxon>
        <taxon>Sphingobacteriaceae</taxon>
        <taxon>Mucilaginibacter</taxon>
    </lineage>
</organism>
<keyword evidence="3" id="KW-1185">Reference proteome</keyword>
<evidence type="ECO:0000313" key="3">
    <source>
        <dbReference type="Proteomes" id="UP000282759"/>
    </source>
</evidence>
<protein>
    <submittedName>
        <fullName evidence="2">YncE family protein</fullName>
    </submittedName>
</protein>
<dbReference type="PANTHER" id="PTHR47197">
    <property type="entry name" value="PROTEIN NIRF"/>
    <property type="match status" value="1"/>
</dbReference>
<sequence>MKQINTKYLLLGLALTVLLASCSKDKDDPKPTAPEPGVYVLNEGGFGTPNASLTFYGYTSKATTADIFSTKNGRVLGDTGNEIKQYGSKIYIAVDRSGTVEVIDRTGASIKKIELKDGGVTRGPRSFAFNNGKAYVVCYDGHVAVLDTASLSVGTLINVGRNPDQIGIANNKLYVANSGGIPGDENTVSVINLSNLAVKAVTVGDNPFGIAVDSDNQVYVTAYGKWGVSASSLTIIDSSDDHVISKTDFEGGALTISGNKGYFVGYDGKVKVYDTKTEAIVNENFISDNTELTAPYAVAVNEASGDVYITDALTYDVDGDCYIFNKDGKKQDAFKTGINPGSILFINK</sequence>
<dbReference type="Gene3D" id="2.130.10.10">
    <property type="entry name" value="YVTN repeat-like/Quinoprotein amine dehydrogenase"/>
    <property type="match status" value="1"/>
</dbReference>
<feature type="chain" id="PRO_5018598474" evidence="1">
    <location>
        <begin position="27"/>
        <end position="348"/>
    </location>
</feature>
<evidence type="ECO:0000256" key="1">
    <source>
        <dbReference type="SAM" id="SignalP"/>
    </source>
</evidence>
<name>A0A3S2V1Q3_9SPHI</name>
<gene>
    <name evidence="2" type="ORF">EOD41_09590</name>
</gene>
<feature type="signal peptide" evidence="1">
    <location>
        <begin position="1"/>
        <end position="26"/>
    </location>
</feature>
<dbReference type="Pfam" id="PF16819">
    <property type="entry name" value="DUF5074"/>
    <property type="match status" value="1"/>
</dbReference>
<keyword evidence="1" id="KW-0732">Signal</keyword>
<dbReference type="OrthoDB" id="792648at2"/>
<dbReference type="PROSITE" id="PS51257">
    <property type="entry name" value="PROKAR_LIPOPROTEIN"/>
    <property type="match status" value="1"/>
</dbReference>
<evidence type="ECO:0000313" key="2">
    <source>
        <dbReference type="EMBL" id="RVU00879.1"/>
    </source>
</evidence>
<proteinExistence type="predicted"/>
<dbReference type="NCBIfam" id="TIGR02276">
    <property type="entry name" value="beta_rpt_yvtn"/>
    <property type="match status" value="1"/>
</dbReference>